<sequence>MPGDEERRPTSHELSAGRPWDESYRDGPAPWDTGRAQPAVVELAADGAFTGPVLDAGCGSGDNALHLAAAGFRVLGVDVAETALALARGKAARLGLDAEFAYGDALRLDRLDRAFATVLDCGLFHTFDAAERAEYARGLASVTVPGGHLVLLCFSDAEPGTWGPHRIRRADIEAAFTTGWRIHSIGPERLETHVAPEPSAAWLARIERVGP</sequence>
<dbReference type="RefSeq" id="WP_344834861.1">
    <property type="nucleotide sequence ID" value="NZ_BAAAUV010000019.1"/>
</dbReference>
<dbReference type="CDD" id="cd02440">
    <property type="entry name" value="AdoMet_MTases"/>
    <property type="match status" value="1"/>
</dbReference>
<dbReference type="InterPro" id="IPR029063">
    <property type="entry name" value="SAM-dependent_MTases_sf"/>
</dbReference>
<dbReference type="Pfam" id="PF13649">
    <property type="entry name" value="Methyltransf_25"/>
    <property type="match status" value="1"/>
</dbReference>
<dbReference type="SUPFAM" id="SSF53335">
    <property type="entry name" value="S-adenosyl-L-methionine-dependent methyltransferases"/>
    <property type="match status" value="1"/>
</dbReference>
<dbReference type="Gene3D" id="3.40.50.150">
    <property type="entry name" value="Vaccinia Virus protein VP39"/>
    <property type="match status" value="1"/>
</dbReference>
<feature type="domain" description="Methyltransferase" evidence="5">
    <location>
        <begin position="53"/>
        <end position="147"/>
    </location>
</feature>
<name>A0ABP6QHR9_9ACTN</name>
<evidence type="ECO:0000256" key="3">
    <source>
        <dbReference type="ARBA" id="ARBA00022691"/>
    </source>
</evidence>
<gene>
    <name evidence="6" type="ORF">GCM10010468_59220</name>
</gene>
<dbReference type="PROSITE" id="PS51585">
    <property type="entry name" value="SAM_MT_TPMT"/>
    <property type="match status" value="1"/>
</dbReference>
<dbReference type="GO" id="GO:0008168">
    <property type="term" value="F:methyltransferase activity"/>
    <property type="evidence" value="ECO:0007669"/>
    <property type="project" value="UniProtKB-KW"/>
</dbReference>
<reference evidence="7" key="1">
    <citation type="journal article" date="2019" name="Int. J. Syst. Evol. Microbiol.">
        <title>The Global Catalogue of Microorganisms (GCM) 10K type strain sequencing project: providing services to taxonomists for standard genome sequencing and annotation.</title>
        <authorList>
            <consortium name="The Broad Institute Genomics Platform"/>
            <consortium name="The Broad Institute Genome Sequencing Center for Infectious Disease"/>
            <person name="Wu L."/>
            <person name="Ma J."/>
        </authorList>
    </citation>
    <scope>NUCLEOTIDE SEQUENCE [LARGE SCALE GENOMIC DNA]</scope>
    <source>
        <strain evidence="7">JCM 9377</strain>
    </source>
</reference>
<accession>A0ABP6QHR9</accession>
<dbReference type="PANTHER" id="PTHR43464:SF19">
    <property type="entry name" value="UBIQUINONE BIOSYNTHESIS O-METHYLTRANSFERASE, MITOCHONDRIAL"/>
    <property type="match status" value="1"/>
</dbReference>
<dbReference type="InterPro" id="IPR041698">
    <property type="entry name" value="Methyltransf_25"/>
</dbReference>
<evidence type="ECO:0000313" key="6">
    <source>
        <dbReference type="EMBL" id="GAA3229347.1"/>
    </source>
</evidence>
<keyword evidence="1 6" id="KW-0489">Methyltransferase</keyword>
<proteinExistence type="predicted"/>
<feature type="compositionally biased region" description="Basic and acidic residues" evidence="4">
    <location>
        <begin position="1"/>
        <end position="11"/>
    </location>
</feature>
<comment type="caution">
    <text evidence="6">The sequence shown here is derived from an EMBL/GenBank/DDBJ whole genome shotgun (WGS) entry which is preliminary data.</text>
</comment>
<organism evidence="6 7">
    <name type="scientific">Actinocorallia longicatena</name>
    <dbReference type="NCBI Taxonomy" id="111803"/>
    <lineage>
        <taxon>Bacteria</taxon>
        <taxon>Bacillati</taxon>
        <taxon>Actinomycetota</taxon>
        <taxon>Actinomycetes</taxon>
        <taxon>Streptosporangiales</taxon>
        <taxon>Thermomonosporaceae</taxon>
        <taxon>Actinocorallia</taxon>
    </lineage>
</organism>
<keyword evidence="7" id="KW-1185">Reference proteome</keyword>
<keyword evidence="2" id="KW-0808">Transferase</keyword>
<dbReference type="GO" id="GO:0032259">
    <property type="term" value="P:methylation"/>
    <property type="evidence" value="ECO:0007669"/>
    <property type="project" value="UniProtKB-KW"/>
</dbReference>
<evidence type="ECO:0000256" key="1">
    <source>
        <dbReference type="ARBA" id="ARBA00022603"/>
    </source>
</evidence>
<dbReference type="Proteomes" id="UP001501237">
    <property type="component" value="Unassembled WGS sequence"/>
</dbReference>
<evidence type="ECO:0000313" key="7">
    <source>
        <dbReference type="Proteomes" id="UP001501237"/>
    </source>
</evidence>
<evidence type="ECO:0000256" key="4">
    <source>
        <dbReference type="SAM" id="MobiDB-lite"/>
    </source>
</evidence>
<feature type="region of interest" description="Disordered" evidence="4">
    <location>
        <begin position="1"/>
        <end position="32"/>
    </location>
</feature>
<dbReference type="PANTHER" id="PTHR43464">
    <property type="entry name" value="METHYLTRANSFERASE"/>
    <property type="match status" value="1"/>
</dbReference>
<keyword evidence="3" id="KW-0949">S-adenosyl-L-methionine</keyword>
<evidence type="ECO:0000256" key="2">
    <source>
        <dbReference type="ARBA" id="ARBA00022679"/>
    </source>
</evidence>
<protein>
    <submittedName>
        <fullName evidence="6">Class I SAM-dependent methyltransferase</fullName>
    </submittedName>
</protein>
<dbReference type="InterPro" id="IPR008854">
    <property type="entry name" value="TPMT"/>
</dbReference>
<dbReference type="EMBL" id="BAAAUV010000019">
    <property type="protein sequence ID" value="GAA3229347.1"/>
    <property type="molecule type" value="Genomic_DNA"/>
</dbReference>
<evidence type="ECO:0000259" key="5">
    <source>
        <dbReference type="Pfam" id="PF13649"/>
    </source>
</evidence>